<protein>
    <recommendedName>
        <fullName evidence="3">ATP synthase F0 subunit 8</fullName>
    </recommendedName>
</protein>
<gene>
    <name evidence="1" type="ORF">PVAG01_07699</name>
</gene>
<keyword evidence="2" id="KW-1185">Reference proteome</keyword>
<evidence type="ECO:0000313" key="1">
    <source>
        <dbReference type="EMBL" id="KAL3421254.1"/>
    </source>
</evidence>
<sequence>MLWRWLLTSLGFLYAKEQKPFFSNGVKNVKSHWIR</sequence>
<name>A0ABR4PD66_9HELO</name>
<organism evidence="1 2">
    <name type="scientific">Phlyctema vagabunda</name>
    <dbReference type="NCBI Taxonomy" id="108571"/>
    <lineage>
        <taxon>Eukaryota</taxon>
        <taxon>Fungi</taxon>
        <taxon>Dikarya</taxon>
        <taxon>Ascomycota</taxon>
        <taxon>Pezizomycotina</taxon>
        <taxon>Leotiomycetes</taxon>
        <taxon>Helotiales</taxon>
        <taxon>Dermateaceae</taxon>
        <taxon>Phlyctema</taxon>
    </lineage>
</organism>
<reference evidence="1 2" key="1">
    <citation type="submission" date="2024-06" db="EMBL/GenBank/DDBJ databases">
        <title>Complete genome of Phlyctema vagabunda strain 19-DSS-EL-015.</title>
        <authorList>
            <person name="Fiorenzani C."/>
        </authorList>
    </citation>
    <scope>NUCLEOTIDE SEQUENCE [LARGE SCALE GENOMIC DNA]</scope>
    <source>
        <strain evidence="1 2">19-DSS-EL-015</strain>
    </source>
</reference>
<proteinExistence type="predicted"/>
<accession>A0ABR4PD66</accession>
<evidence type="ECO:0008006" key="3">
    <source>
        <dbReference type="Google" id="ProtNLM"/>
    </source>
</evidence>
<dbReference type="EMBL" id="JBFCZG010000006">
    <property type="protein sequence ID" value="KAL3421254.1"/>
    <property type="molecule type" value="Genomic_DNA"/>
</dbReference>
<dbReference type="Proteomes" id="UP001629113">
    <property type="component" value="Unassembled WGS sequence"/>
</dbReference>
<comment type="caution">
    <text evidence="1">The sequence shown here is derived from an EMBL/GenBank/DDBJ whole genome shotgun (WGS) entry which is preliminary data.</text>
</comment>
<evidence type="ECO:0000313" key="2">
    <source>
        <dbReference type="Proteomes" id="UP001629113"/>
    </source>
</evidence>